<keyword evidence="2" id="KW-1133">Transmembrane helix</keyword>
<evidence type="ECO:0008006" key="6">
    <source>
        <dbReference type="Google" id="ProtNLM"/>
    </source>
</evidence>
<dbReference type="PANTHER" id="PTHR45138">
    <property type="entry name" value="REGULATORY COMPONENTS OF SENSORY TRANSDUCTION SYSTEM"/>
    <property type="match status" value="1"/>
</dbReference>
<reference evidence="5" key="1">
    <citation type="journal article" date="2015" name="Nature">
        <title>Complex archaea that bridge the gap between prokaryotes and eukaryotes.</title>
        <authorList>
            <person name="Spang A."/>
            <person name="Saw J.H."/>
            <person name="Jorgensen S.L."/>
            <person name="Zaremba-Niedzwiedzka K."/>
            <person name="Martijn J."/>
            <person name="Lind A.E."/>
            <person name="van Eijk R."/>
            <person name="Schleper C."/>
            <person name="Guy L."/>
            <person name="Ettema T.J."/>
        </authorList>
    </citation>
    <scope>NUCLEOTIDE SEQUENCE</scope>
</reference>
<dbReference type="SMART" id="SM00267">
    <property type="entry name" value="GGDEF"/>
    <property type="match status" value="1"/>
</dbReference>
<dbReference type="AlphaFoldDB" id="A0A0F9JYD7"/>
<feature type="domain" description="HAMP" evidence="3">
    <location>
        <begin position="223"/>
        <end position="275"/>
    </location>
</feature>
<dbReference type="CDD" id="cd01949">
    <property type="entry name" value="GGDEF"/>
    <property type="match status" value="1"/>
</dbReference>
<feature type="transmembrane region" description="Helical" evidence="2">
    <location>
        <begin position="202"/>
        <end position="221"/>
    </location>
</feature>
<dbReference type="Pfam" id="PF00990">
    <property type="entry name" value="GGDEF"/>
    <property type="match status" value="1"/>
</dbReference>
<evidence type="ECO:0000259" key="4">
    <source>
        <dbReference type="PROSITE" id="PS50887"/>
    </source>
</evidence>
<gene>
    <name evidence="5" type="ORF">LCGC14_1397070</name>
</gene>
<dbReference type="InterPro" id="IPR003660">
    <property type="entry name" value="HAMP_dom"/>
</dbReference>
<protein>
    <recommendedName>
        <fullName evidence="6">GGDEF domain-containing protein</fullName>
    </recommendedName>
</protein>
<dbReference type="InterPro" id="IPR050469">
    <property type="entry name" value="Diguanylate_Cyclase"/>
</dbReference>
<organism evidence="5">
    <name type="scientific">marine sediment metagenome</name>
    <dbReference type="NCBI Taxonomy" id="412755"/>
    <lineage>
        <taxon>unclassified sequences</taxon>
        <taxon>metagenomes</taxon>
        <taxon>ecological metagenomes</taxon>
    </lineage>
</organism>
<evidence type="ECO:0000259" key="3">
    <source>
        <dbReference type="PROSITE" id="PS50885"/>
    </source>
</evidence>
<dbReference type="InterPro" id="IPR029787">
    <property type="entry name" value="Nucleotide_cyclase"/>
</dbReference>
<accession>A0A0F9JYD7</accession>
<proteinExistence type="predicted"/>
<evidence type="ECO:0000313" key="5">
    <source>
        <dbReference type="EMBL" id="KKM74764.1"/>
    </source>
</evidence>
<sequence length="481" mass="54253">MRFEEFIKSKVANIQSEIVWRFLRLDIAKKMILGYIPLTALMLIIAVFSLSSLDRLYNLNKWILNTDIFIIDTSEKMIDALLSQELFAQRYMIVNSPEMHTMYIERKNDFNVLLKRLAGIEDVPYINAQEMENSHEEYGLLLDEEFNFAREKKTLPKVLAERIATKQKALMSMLNLISENARKDQNNKTRIATNIGDTALKAMIFLCIIGTILALGAAVLITKNISGNILKLKQATEEIAGGKFNDLPKIKSQDELGDLSKAFETMAQRLQRLEEMYLDASPLTRLPGGVAIENVLKKRIETSLPLSFCMLDLDNFKAVNDRHGYATGNSIINATADVIDKAVKEFGNPDDFIGHIGGDDFVVLTTPDRHVNICNDIIDKFDENVKIFYTEEEVKKGYISGHTRQGKPAKFPLVTISIAVVTNLSHKFNSHIEVGEVAAELKEYAKSLKGSVYVVDKRKDKPKKTKTKKNKAKVGKDEVPS</sequence>
<dbReference type="GO" id="GO:1902201">
    <property type="term" value="P:negative regulation of bacterial-type flagellum-dependent cell motility"/>
    <property type="evidence" value="ECO:0007669"/>
    <property type="project" value="TreeGrafter"/>
</dbReference>
<dbReference type="GO" id="GO:0005886">
    <property type="term" value="C:plasma membrane"/>
    <property type="evidence" value="ECO:0007669"/>
    <property type="project" value="TreeGrafter"/>
</dbReference>
<dbReference type="PANTHER" id="PTHR45138:SF9">
    <property type="entry name" value="DIGUANYLATE CYCLASE DGCM-RELATED"/>
    <property type="match status" value="1"/>
</dbReference>
<dbReference type="PROSITE" id="PS50887">
    <property type="entry name" value="GGDEF"/>
    <property type="match status" value="1"/>
</dbReference>
<dbReference type="EMBL" id="LAZR01009085">
    <property type="protein sequence ID" value="KKM74764.1"/>
    <property type="molecule type" value="Genomic_DNA"/>
</dbReference>
<dbReference type="InterPro" id="IPR000160">
    <property type="entry name" value="GGDEF_dom"/>
</dbReference>
<keyword evidence="2" id="KW-0812">Transmembrane</keyword>
<feature type="compositionally biased region" description="Basic residues" evidence="1">
    <location>
        <begin position="460"/>
        <end position="473"/>
    </location>
</feature>
<dbReference type="GO" id="GO:0043709">
    <property type="term" value="P:cell adhesion involved in single-species biofilm formation"/>
    <property type="evidence" value="ECO:0007669"/>
    <property type="project" value="TreeGrafter"/>
</dbReference>
<feature type="region of interest" description="Disordered" evidence="1">
    <location>
        <begin position="458"/>
        <end position="481"/>
    </location>
</feature>
<evidence type="ECO:0000256" key="2">
    <source>
        <dbReference type="SAM" id="Phobius"/>
    </source>
</evidence>
<dbReference type="Gene3D" id="6.10.340.10">
    <property type="match status" value="1"/>
</dbReference>
<dbReference type="Gene3D" id="3.30.70.270">
    <property type="match status" value="1"/>
</dbReference>
<evidence type="ECO:0000256" key="1">
    <source>
        <dbReference type="SAM" id="MobiDB-lite"/>
    </source>
</evidence>
<name>A0A0F9JYD7_9ZZZZ</name>
<dbReference type="NCBIfam" id="TIGR00254">
    <property type="entry name" value="GGDEF"/>
    <property type="match status" value="1"/>
</dbReference>
<feature type="domain" description="GGDEF" evidence="4">
    <location>
        <begin position="304"/>
        <end position="457"/>
    </location>
</feature>
<dbReference type="SUPFAM" id="SSF158472">
    <property type="entry name" value="HAMP domain-like"/>
    <property type="match status" value="1"/>
</dbReference>
<keyword evidence="2" id="KW-0472">Membrane</keyword>
<dbReference type="SMART" id="SM00304">
    <property type="entry name" value="HAMP"/>
    <property type="match status" value="1"/>
</dbReference>
<dbReference type="GO" id="GO:0007165">
    <property type="term" value="P:signal transduction"/>
    <property type="evidence" value="ECO:0007669"/>
    <property type="project" value="InterPro"/>
</dbReference>
<feature type="transmembrane region" description="Helical" evidence="2">
    <location>
        <begin position="32"/>
        <end position="53"/>
    </location>
</feature>
<dbReference type="Pfam" id="PF00672">
    <property type="entry name" value="HAMP"/>
    <property type="match status" value="1"/>
</dbReference>
<comment type="caution">
    <text evidence="5">The sequence shown here is derived from an EMBL/GenBank/DDBJ whole genome shotgun (WGS) entry which is preliminary data.</text>
</comment>
<dbReference type="PROSITE" id="PS50885">
    <property type="entry name" value="HAMP"/>
    <property type="match status" value="1"/>
</dbReference>
<dbReference type="InterPro" id="IPR043128">
    <property type="entry name" value="Rev_trsase/Diguanyl_cyclase"/>
</dbReference>
<dbReference type="CDD" id="cd06225">
    <property type="entry name" value="HAMP"/>
    <property type="match status" value="1"/>
</dbReference>
<dbReference type="GO" id="GO:0052621">
    <property type="term" value="F:diguanylate cyclase activity"/>
    <property type="evidence" value="ECO:0007669"/>
    <property type="project" value="TreeGrafter"/>
</dbReference>
<dbReference type="SUPFAM" id="SSF55073">
    <property type="entry name" value="Nucleotide cyclase"/>
    <property type="match status" value="1"/>
</dbReference>